<dbReference type="UniPathway" id="UPA00070">
    <property type="reaction ID" value="UER00120"/>
</dbReference>
<feature type="domain" description="Orotidine 5'-phosphate decarboxylase" evidence="8">
    <location>
        <begin position="11"/>
        <end position="227"/>
    </location>
</feature>
<dbReference type="GO" id="GO:0044205">
    <property type="term" value="P:'de novo' UMP biosynthetic process"/>
    <property type="evidence" value="ECO:0007669"/>
    <property type="project" value="UniProtKB-UniPathway"/>
</dbReference>
<comment type="pathway">
    <text evidence="1">Pyrimidine metabolism; UMP biosynthesis via de novo pathway; UMP from orotate: step 2/2.</text>
</comment>
<dbReference type="GO" id="GO:0004590">
    <property type="term" value="F:orotidine-5'-phosphate decarboxylase activity"/>
    <property type="evidence" value="ECO:0007669"/>
    <property type="project" value="UniProtKB-EC"/>
</dbReference>
<dbReference type="InterPro" id="IPR011060">
    <property type="entry name" value="RibuloseP-bd_barrel"/>
</dbReference>
<dbReference type="PANTHER" id="PTHR32119:SF2">
    <property type="entry name" value="OROTIDINE 5'-PHOSPHATE DECARBOXYLASE"/>
    <property type="match status" value="1"/>
</dbReference>
<proteinExistence type="inferred from homology"/>
<dbReference type="EMBL" id="UINC01005263">
    <property type="protein sequence ID" value="SVA20188.1"/>
    <property type="molecule type" value="Genomic_DNA"/>
</dbReference>
<keyword evidence="4" id="KW-0210">Decarboxylase</keyword>
<protein>
    <recommendedName>
        <fullName evidence="3">Orotidine 5'-phosphate decarboxylase</fullName>
        <ecNumber evidence="2">4.1.1.23</ecNumber>
    </recommendedName>
    <alternativeName>
        <fullName evidence="7">OMP decarboxylase</fullName>
    </alternativeName>
</protein>
<organism evidence="9">
    <name type="scientific">marine metagenome</name>
    <dbReference type="NCBI Taxonomy" id="408172"/>
    <lineage>
        <taxon>unclassified sequences</taxon>
        <taxon>metagenomes</taxon>
        <taxon>ecological metagenomes</taxon>
    </lineage>
</organism>
<evidence type="ECO:0000259" key="8">
    <source>
        <dbReference type="SMART" id="SM00934"/>
    </source>
</evidence>
<evidence type="ECO:0000256" key="4">
    <source>
        <dbReference type="ARBA" id="ARBA00022793"/>
    </source>
</evidence>
<dbReference type="InterPro" id="IPR018089">
    <property type="entry name" value="OMPdecase_AS"/>
</dbReference>
<sequence>MSDATTELRDRLIFALDVPDIHQAKNLVAELSDSVTFYKIGMELMMTGQYFELLDWLIGRDKKVFVDLKLFDVPATVAKAVKKLSKRGAYFTTIHGNQSMMEAAAAEKGNLKILAVTALTSLDQGDIDDMGFQCDIQELVVSRARRALTSGCDGIVASGLELEHIRNEVGEKLLIVTPGIRPVENRPTDDQKRVVSVEQAFERGANYIVVGRPIQNADHPKEAAELIQESIQSAL</sequence>
<dbReference type="InterPro" id="IPR001754">
    <property type="entry name" value="OMPdeCOase_dom"/>
</dbReference>
<accession>A0A381TXI3</accession>
<evidence type="ECO:0000313" key="9">
    <source>
        <dbReference type="EMBL" id="SVA20188.1"/>
    </source>
</evidence>
<dbReference type="AlphaFoldDB" id="A0A381TXI3"/>
<name>A0A381TXI3_9ZZZZ</name>
<dbReference type="NCBIfam" id="TIGR01740">
    <property type="entry name" value="pyrF"/>
    <property type="match status" value="1"/>
</dbReference>
<dbReference type="SUPFAM" id="SSF51366">
    <property type="entry name" value="Ribulose-phoshate binding barrel"/>
    <property type="match status" value="1"/>
</dbReference>
<keyword evidence="5" id="KW-0665">Pyrimidine biosynthesis</keyword>
<dbReference type="CDD" id="cd04725">
    <property type="entry name" value="OMP_decarboxylase_like"/>
    <property type="match status" value="1"/>
</dbReference>
<dbReference type="SMART" id="SM00934">
    <property type="entry name" value="OMPdecase"/>
    <property type="match status" value="1"/>
</dbReference>
<evidence type="ECO:0000256" key="1">
    <source>
        <dbReference type="ARBA" id="ARBA00004861"/>
    </source>
</evidence>
<evidence type="ECO:0000256" key="2">
    <source>
        <dbReference type="ARBA" id="ARBA00012321"/>
    </source>
</evidence>
<evidence type="ECO:0000256" key="5">
    <source>
        <dbReference type="ARBA" id="ARBA00022975"/>
    </source>
</evidence>
<dbReference type="InterPro" id="IPR013785">
    <property type="entry name" value="Aldolase_TIM"/>
</dbReference>
<dbReference type="GO" id="GO:0005829">
    <property type="term" value="C:cytosol"/>
    <property type="evidence" value="ECO:0007669"/>
    <property type="project" value="TreeGrafter"/>
</dbReference>
<evidence type="ECO:0000256" key="6">
    <source>
        <dbReference type="ARBA" id="ARBA00023239"/>
    </source>
</evidence>
<dbReference type="PANTHER" id="PTHR32119">
    <property type="entry name" value="OROTIDINE 5'-PHOSPHATE DECARBOXYLASE"/>
    <property type="match status" value="1"/>
</dbReference>
<feature type="non-terminal residue" evidence="9">
    <location>
        <position position="1"/>
    </location>
</feature>
<reference evidence="9" key="1">
    <citation type="submission" date="2018-05" db="EMBL/GenBank/DDBJ databases">
        <authorList>
            <person name="Lanie J.A."/>
            <person name="Ng W.-L."/>
            <person name="Kazmierczak K.M."/>
            <person name="Andrzejewski T.M."/>
            <person name="Davidsen T.M."/>
            <person name="Wayne K.J."/>
            <person name="Tettelin H."/>
            <person name="Glass J.I."/>
            <person name="Rusch D."/>
            <person name="Podicherti R."/>
            <person name="Tsui H.-C.T."/>
            <person name="Winkler M.E."/>
        </authorList>
    </citation>
    <scope>NUCLEOTIDE SEQUENCE</scope>
</reference>
<dbReference type="GO" id="GO:0006207">
    <property type="term" value="P:'de novo' pyrimidine nucleobase biosynthetic process"/>
    <property type="evidence" value="ECO:0007669"/>
    <property type="project" value="InterPro"/>
</dbReference>
<evidence type="ECO:0000256" key="3">
    <source>
        <dbReference type="ARBA" id="ARBA00021923"/>
    </source>
</evidence>
<dbReference type="Gene3D" id="3.20.20.70">
    <property type="entry name" value="Aldolase class I"/>
    <property type="match status" value="1"/>
</dbReference>
<dbReference type="InterPro" id="IPR014732">
    <property type="entry name" value="OMPdecase"/>
</dbReference>
<dbReference type="Pfam" id="PF00215">
    <property type="entry name" value="OMPdecase"/>
    <property type="match status" value="1"/>
</dbReference>
<feature type="non-terminal residue" evidence="9">
    <location>
        <position position="235"/>
    </location>
</feature>
<keyword evidence="6" id="KW-0456">Lyase</keyword>
<dbReference type="PROSITE" id="PS00156">
    <property type="entry name" value="OMPDECASE"/>
    <property type="match status" value="1"/>
</dbReference>
<dbReference type="HAMAP" id="MF_01200_B">
    <property type="entry name" value="OMPdecase_type1_B"/>
    <property type="match status" value="1"/>
</dbReference>
<dbReference type="InterPro" id="IPR047596">
    <property type="entry name" value="OMPdecase_bac"/>
</dbReference>
<dbReference type="NCBIfam" id="NF001273">
    <property type="entry name" value="PRK00230.1"/>
    <property type="match status" value="1"/>
</dbReference>
<dbReference type="EC" id="4.1.1.23" evidence="2"/>
<gene>
    <name evidence="9" type="ORF">METZ01_LOCUS73042</name>
</gene>
<evidence type="ECO:0000256" key="7">
    <source>
        <dbReference type="ARBA" id="ARBA00033428"/>
    </source>
</evidence>